<evidence type="ECO:0000256" key="5">
    <source>
        <dbReference type="ARBA" id="ARBA00023136"/>
    </source>
</evidence>
<comment type="subcellular location">
    <subcellularLocation>
        <location evidence="1">Membrane</location>
        <topology evidence="1">Multi-pass membrane protein</topology>
    </subcellularLocation>
</comment>
<evidence type="ECO:0000256" key="6">
    <source>
        <dbReference type="SAM" id="Phobius"/>
    </source>
</evidence>
<dbReference type="GO" id="GO:0016192">
    <property type="term" value="P:vesicle-mediated transport"/>
    <property type="evidence" value="ECO:0007669"/>
    <property type="project" value="InterPro"/>
</dbReference>
<reference evidence="7" key="2">
    <citation type="submission" date="2022-01" db="EMBL/GenBank/DDBJ databases">
        <authorList>
            <person name="Hirooka S."/>
            <person name="Miyagishima S.Y."/>
        </authorList>
    </citation>
    <scope>NUCLEOTIDE SEQUENCE</scope>
    <source>
        <strain evidence="7">NBRC 102759</strain>
    </source>
</reference>
<keyword evidence="3 6" id="KW-0812">Transmembrane</keyword>
<dbReference type="Pfam" id="PF03311">
    <property type="entry name" value="Cornichon"/>
    <property type="match status" value="1"/>
</dbReference>
<keyword evidence="8" id="KW-1185">Reference proteome</keyword>
<evidence type="ECO:0000256" key="3">
    <source>
        <dbReference type="ARBA" id="ARBA00022692"/>
    </source>
</evidence>
<evidence type="ECO:0000313" key="7">
    <source>
        <dbReference type="EMBL" id="GJQ13311.1"/>
    </source>
</evidence>
<feature type="transmembrane region" description="Helical" evidence="6">
    <location>
        <begin position="7"/>
        <end position="31"/>
    </location>
</feature>
<feature type="transmembrane region" description="Helical" evidence="6">
    <location>
        <begin position="117"/>
        <end position="135"/>
    </location>
</feature>
<dbReference type="InterPro" id="IPR003377">
    <property type="entry name" value="Cornichon"/>
</dbReference>
<reference evidence="7" key="1">
    <citation type="journal article" date="2022" name="Proc. Natl. Acad. Sci. U.S.A.">
        <title>Life cycle and functional genomics of the unicellular red alga Galdieria for elucidating algal and plant evolution and industrial use.</title>
        <authorList>
            <person name="Hirooka S."/>
            <person name="Itabashi T."/>
            <person name="Ichinose T.M."/>
            <person name="Onuma R."/>
            <person name="Fujiwara T."/>
            <person name="Yamashita S."/>
            <person name="Jong L.W."/>
            <person name="Tomita R."/>
            <person name="Iwane A.H."/>
            <person name="Miyagishima S.Y."/>
        </authorList>
    </citation>
    <scope>NUCLEOTIDE SEQUENCE</scope>
    <source>
        <strain evidence="7">NBRC 102759</strain>
    </source>
</reference>
<dbReference type="Proteomes" id="UP001061958">
    <property type="component" value="Unassembled WGS sequence"/>
</dbReference>
<dbReference type="GO" id="GO:0016020">
    <property type="term" value="C:membrane"/>
    <property type="evidence" value="ECO:0007669"/>
    <property type="project" value="UniProtKB-SubCell"/>
</dbReference>
<evidence type="ECO:0000256" key="4">
    <source>
        <dbReference type="ARBA" id="ARBA00022989"/>
    </source>
</evidence>
<evidence type="ECO:0000256" key="1">
    <source>
        <dbReference type="ARBA" id="ARBA00004141"/>
    </source>
</evidence>
<evidence type="ECO:0008006" key="9">
    <source>
        <dbReference type="Google" id="ProtNLM"/>
    </source>
</evidence>
<evidence type="ECO:0000313" key="8">
    <source>
        <dbReference type="Proteomes" id="UP001061958"/>
    </source>
</evidence>
<dbReference type="OrthoDB" id="434393at2759"/>
<feature type="transmembrane region" description="Helical" evidence="6">
    <location>
        <begin position="56"/>
        <end position="84"/>
    </location>
</feature>
<dbReference type="PANTHER" id="PTHR12290">
    <property type="entry name" value="CORNICHON-RELATED"/>
    <property type="match status" value="1"/>
</dbReference>
<evidence type="ECO:0000256" key="2">
    <source>
        <dbReference type="ARBA" id="ARBA00010095"/>
    </source>
</evidence>
<accession>A0A9C7PZ91</accession>
<dbReference type="AlphaFoldDB" id="A0A9C7PZ91"/>
<comment type="similarity">
    <text evidence="2">Belongs to the cornichon family.</text>
</comment>
<name>A0A9C7PZ91_9RHOD</name>
<organism evidence="7 8">
    <name type="scientific">Galdieria partita</name>
    <dbReference type="NCBI Taxonomy" id="83374"/>
    <lineage>
        <taxon>Eukaryota</taxon>
        <taxon>Rhodophyta</taxon>
        <taxon>Bangiophyceae</taxon>
        <taxon>Galdieriales</taxon>
        <taxon>Galdieriaceae</taxon>
        <taxon>Galdieria</taxon>
    </lineage>
</organism>
<protein>
    <recommendedName>
        <fullName evidence="9">Cornichon</fullName>
    </recommendedName>
</protein>
<sequence>MSILFEILYWIFVFMLTAALLFCAIYTLVLFSDLMIDHINPIELCDKVNFLIYPEFFGHVFLTVTLLAKGHWLIALLNVPLIAYNVNRYRQKKHLLDNTRVFSVVGREQRICEVKMGFFLLTFFVYLYCFVMSMIKLESDTNIPEKLVT</sequence>
<comment type="caution">
    <text evidence="7">The sequence shown here is derived from an EMBL/GenBank/DDBJ whole genome shotgun (WGS) entry which is preliminary data.</text>
</comment>
<dbReference type="SMART" id="SM01398">
    <property type="entry name" value="Cornichon"/>
    <property type="match status" value="1"/>
</dbReference>
<dbReference type="EMBL" id="BQMJ01000042">
    <property type="protein sequence ID" value="GJQ13311.1"/>
    <property type="molecule type" value="Genomic_DNA"/>
</dbReference>
<keyword evidence="4 6" id="KW-1133">Transmembrane helix</keyword>
<keyword evidence="5 6" id="KW-0472">Membrane</keyword>
<proteinExistence type="inferred from homology"/>
<gene>
    <name evidence="7" type="ORF">GpartN1_g5102.t1</name>
</gene>